<dbReference type="PANTHER" id="PTHR22989:SF20">
    <property type="entry name" value="USP DOMAIN-CONTAINING PROTEIN"/>
    <property type="match status" value="1"/>
</dbReference>
<dbReference type="Gene3D" id="3.40.50.150">
    <property type="entry name" value="Vaccinia Virus protein VP39"/>
    <property type="match status" value="1"/>
</dbReference>
<proteinExistence type="predicted"/>
<name>A0A7E4ZRJ0_PANRE</name>
<dbReference type="PANTHER" id="PTHR22989">
    <property type="entry name" value="UNCHARACTERIZED DUF13 C.ELEGANS"/>
    <property type="match status" value="1"/>
</dbReference>
<dbReference type="InterPro" id="IPR029063">
    <property type="entry name" value="SAM-dependent_MTases_sf"/>
</dbReference>
<keyword evidence="1" id="KW-0472">Membrane</keyword>
<keyword evidence="1" id="KW-1133">Transmembrane helix</keyword>
<feature type="transmembrane region" description="Helical" evidence="1">
    <location>
        <begin position="12"/>
        <end position="33"/>
    </location>
</feature>
<dbReference type="AlphaFoldDB" id="A0A7E4ZRJ0"/>
<sequence>MLPQFRGIASTLRRVIIIVALAYSCYNIVLYFVNTEPKETTLADVVFDCLAEKFKNGNTFEAAFTWIFLSEVVQTCSAPANKTVIPELFFGEEQKYFIPAMTPNFEYTLLTLGVGHNIEAEKKILRKYKNCKSFVGVDPTSEINENLVVKEGGKFLQRTVGAKDEVAEAYLMNRQGNDSNWFNMTYTSLQNIITQAGMEDHVDLMLMDIEGAEFEILERFIDNPKKHTPICQLNVEIHSPWNNGVQKDEIVQTLFKLNEKREYLLYVADGIQVKKQVFNRCFFINVKDPYCIDKYYPALKNRVTAA</sequence>
<evidence type="ECO:0000259" key="2">
    <source>
        <dbReference type="Pfam" id="PF05050"/>
    </source>
</evidence>
<dbReference type="PROSITE" id="PS51257">
    <property type="entry name" value="PROKAR_LIPOPROTEIN"/>
    <property type="match status" value="1"/>
</dbReference>
<keyword evidence="3" id="KW-1185">Reference proteome</keyword>
<dbReference type="Proteomes" id="UP000492821">
    <property type="component" value="Unassembled WGS sequence"/>
</dbReference>
<dbReference type="InterPro" id="IPR006342">
    <property type="entry name" value="FkbM_mtfrase"/>
</dbReference>
<reference evidence="3" key="1">
    <citation type="journal article" date="2013" name="Genetics">
        <title>The draft genome and transcriptome of Panagrellus redivivus are shaped by the harsh demands of a free-living lifestyle.</title>
        <authorList>
            <person name="Srinivasan J."/>
            <person name="Dillman A.R."/>
            <person name="Macchietto M.G."/>
            <person name="Heikkinen L."/>
            <person name="Lakso M."/>
            <person name="Fracchia K.M."/>
            <person name="Antoshechkin I."/>
            <person name="Mortazavi A."/>
            <person name="Wong G."/>
            <person name="Sternberg P.W."/>
        </authorList>
    </citation>
    <scope>NUCLEOTIDE SEQUENCE [LARGE SCALE GENOMIC DNA]</scope>
    <source>
        <strain evidence="3">MT8872</strain>
    </source>
</reference>
<keyword evidence="1" id="KW-0812">Transmembrane</keyword>
<evidence type="ECO:0000313" key="4">
    <source>
        <dbReference type="WBParaSite" id="Pan_g12817.t1"/>
    </source>
</evidence>
<organism evidence="3 4">
    <name type="scientific">Panagrellus redivivus</name>
    <name type="common">Microworm</name>
    <dbReference type="NCBI Taxonomy" id="6233"/>
    <lineage>
        <taxon>Eukaryota</taxon>
        <taxon>Metazoa</taxon>
        <taxon>Ecdysozoa</taxon>
        <taxon>Nematoda</taxon>
        <taxon>Chromadorea</taxon>
        <taxon>Rhabditida</taxon>
        <taxon>Tylenchina</taxon>
        <taxon>Panagrolaimomorpha</taxon>
        <taxon>Panagrolaimoidea</taxon>
        <taxon>Panagrolaimidae</taxon>
        <taxon>Panagrellus</taxon>
    </lineage>
</organism>
<evidence type="ECO:0000256" key="1">
    <source>
        <dbReference type="SAM" id="Phobius"/>
    </source>
</evidence>
<accession>A0A7E4ZRJ0</accession>
<reference evidence="4" key="2">
    <citation type="submission" date="2020-10" db="UniProtKB">
        <authorList>
            <consortium name="WormBaseParasite"/>
        </authorList>
    </citation>
    <scope>IDENTIFICATION</scope>
</reference>
<dbReference type="WBParaSite" id="Pan_g12817.t1">
    <property type="protein sequence ID" value="Pan_g12817.t1"/>
    <property type="gene ID" value="Pan_g12817"/>
</dbReference>
<dbReference type="Pfam" id="PF05050">
    <property type="entry name" value="Methyltransf_21"/>
    <property type="match status" value="1"/>
</dbReference>
<protein>
    <submittedName>
        <fullName evidence="4">Methyltransf_21 domain-containing protein</fullName>
    </submittedName>
</protein>
<evidence type="ECO:0000313" key="3">
    <source>
        <dbReference type="Proteomes" id="UP000492821"/>
    </source>
</evidence>
<dbReference type="SUPFAM" id="SSF53335">
    <property type="entry name" value="S-adenosyl-L-methionine-dependent methyltransferases"/>
    <property type="match status" value="1"/>
</dbReference>
<feature type="domain" description="Methyltransferase FkbM" evidence="2">
    <location>
        <begin position="110"/>
        <end position="256"/>
    </location>
</feature>